<evidence type="ECO:0000259" key="5">
    <source>
        <dbReference type="PROSITE" id="PS51151"/>
    </source>
</evidence>
<evidence type="ECO:0000256" key="3">
    <source>
        <dbReference type="ARBA" id="ARBA00022927"/>
    </source>
</evidence>
<dbReference type="GO" id="GO:0003723">
    <property type="term" value="F:RNA binding"/>
    <property type="evidence" value="ECO:0007669"/>
    <property type="project" value="UniProtKB-KW"/>
</dbReference>
<dbReference type="InterPro" id="IPR038187">
    <property type="entry name" value="NAC_A/B_dom_sf"/>
</dbReference>
<dbReference type="InterPro" id="IPR002715">
    <property type="entry name" value="Nas_poly-pep-assoc_cplx_dom"/>
</dbReference>
<proteinExistence type="predicted"/>
<dbReference type="PROSITE" id="PS51151">
    <property type="entry name" value="NAC_AB"/>
    <property type="match status" value="1"/>
</dbReference>
<keyword evidence="1" id="KW-0813">Transport</keyword>
<dbReference type="CDD" id="cd22054">
    <property type="entry name" value="NAC_NACA"/>
    <property type="match status" value="1"/>
</dbReference>
<dbReference type="AlphaFoldDB" id="A0A3S3VBE0"/>
<dbReference type="InterPro" id="IPR009060">
    <property type="entry name" value="UBA-like_sf"/>
</dbReference>
<protein>
    <recommendedName>
        <fullName evidence="4">Nascent polypeptide-associated complex protein</fullName>
    </recommendedName>
</protein>
<dbReference type="Pfam" id="PF01849">
    <property type="entry name" value="NAC"/>
    <property type="match status" value="1"/>
</dbReference>
<dbReference type="Gene3D" id="2.20.70.30">
    <property type="entry name" value="Nascent polypeptide-associated complex domain"/>
    <property type="match status" value="1"/>
</dbReference>
<organism evidence="6 7">
    <name type="scientific">Methanosuratincola subterraneus</name>
    <dbReference type="NCBI Taxonomy" id="2593994"/>
    <lineage>
        <taxon>Archaea</taxon>
        <taxon>Thermoproteota</taxon>
        <taxon>Methanosuratincolia</taxon>
        <taxon>Candidatus Methanomethylicales</taxon>
        <taxon>Candidatus Methanomethylicaceae</taxon>
        <taxon>Candidatus Methanosuratincola (ex Vanwonterghem et al. 2016)</taxon>
    </lineage>
</organism>
<evidence type="ECO:0000256" key="4">
    <source>
        <dbReference type="NCBIfam" id="TIGR00264"/>
    </source>
</evidence>
<keyword evidence="3" id="KW-0653">Protein transport</keyword>
<gene>
    <name evidence="6" type="ORF">Metus_1600</name>
</gene>
<dbReference type="InterPro" id="IPR005231">
    <property type="entry name" value="NAC_arc"/>
</dbReference>
<sequence>MQKMGMGIEEMPGVLKVTIHFKDKNLVIPDPQVTQMKVSGQTIYQIVGEAVEEKTEERAKVEISEDDAQLVSAQTGASLEEAKKALESTNGDLAQAIMLLSSKA</sequence>
<dbReference type="NCBIfam" id="TIGR00264">
    <property type="entry name" value="archaeal-type nascent polypeptide-associated complex protein"/>
    <property type="match status" value="1"/>
</dbReference>
<name>A0A3S3VBE0_METS7</name>
<dbReference type="EMBL" id="RXGA01000004">
    <property type="protein sequence ID" value="RWX72741.1"/>
    <property type="molecule type" value="Genomic_DNA"/>
</dbReference>
<accession>A0A3S3VBE0</accession>
<comment type="caution">
    <text evidence="6">The sequence shown here is derived from an EMBL/GenBank/DDBJ whole genome shotgun (WGS) entry which is preliminary data.</text>
</comment>
<reference evidence="6 7" key="1">
    <citation type="submission" date="2018-12" db="EMBL/GenBank/DDBJ databases">
        <title>The complete genome of the methanogenic archaea of the candidate phylum Verstraetearchaeota, obtained from the metagenome of underground thermal water.</title>
        <authorList>
            <person name="Kadnikov V.V."/>
            <person name="Mardanov A.V."/>
            <person name="Beletsky A.V."/>
            <person name="Karnachuk O.V."/>
            <person name="Ravin N.V."/>
        </authorList>
    </citation>
    <scope>NUCLEOTIDE SEQUENCE [LARGE SCALE GENOMIC DNA]</scope>
    <source>
        <strain evidence="6">Ch88</strain>
    </source>
</reference>
<dbReference type="Proteomes" id="UP000288215">
    <property type="component" value="Unassembled WGS sequence"/>
</dbReference>
<keyword evidence="2" id="KW-0694">RNA-binding</keyword>
<dbReference type="Gene3D" id="1.10.8.10">
    <property type="entry name" value="DNA helicase RuvA subunit, C-terminal domain"/>
    <property type="match status" value="1"/>
</dbReference>
<dbReference type="SUPFAM" id="SSF46934">
    <property type="entry name" value="UBA-like"/>
    <property type="match status" value="1"/>
</dbReference>
<dbReference type="CDD" id="cd14359">
    <property type="entry name" value="UBA_AeNAC"/>
    <property type="match status" value="1"/>
</dbReference>
<evidence type="ECO:0000313" key="7">
    <source>
        <dbReference type="Proteomes" id="UP000288215"/>
    </source>
</evidence>
<evidence type="ECO:0000256" key="2">
    <source>
        <dbReference type="ARBA" id="ARBA00022884"/>
    </source>
</evidence>
<evidence type="ECO:0000313" key="6">
    <source>
        <dbReference type="EMBL" id="RWX72741.1"/>
    </source>
</evidence>
<feature type="domain" description="NAC-A/B" evidence="5">
    <location>
        <begin position="1"/>
        <end position="59"/>
    </location>
</feature>
<evidence type="ECO:0000256" key="1">
    <source>
        <dbReference type="ARBA" id="ARBA00022448"/>
    </source>
</evidence>
<dbReference type="GO" id="GO:0015031">
    <property type="term" value="P:protein transport"/>
    <property type="evidence" value="ECO:0007669"/>
    <property type="project" value="UniProtKB-KW"/>
</dbReference>
<dbReference type="SMART" id="SM01407">
    <property type="entry name" value="NAC"/>
    <property type="match status" value="1"/>
</dbReference>